<keyword evidence="3" id="KW-1185">Reference proteome</keyword>
<feature type="compositionally biased region" description="Basic and acidic residues" evidence="1">
    <location>
        <begin position="33"/>
        <end position="50"/>
    </location>
</feature>
<organism evidence="2 3">
    <name type="scientific">Setaria viridis</name>
    <name type="common">Green bristlegrass</name>
    <name type="synonym">Setaria italica subsp. viridis</name>
    <dbReference type="NCBI Taxonomy" id="4556"/>
    <lineage>
        <taxon>Eukaryota</taxon>
        <taxon>Viridiplantae</taxon>
        <taxon>Streptophyta</taxon>
        <taxon>Embryophyta</taxon>
        <taxon>Tracheophyta</taxon>
        <taxon>Spermatophyta</taxon>
        <taxon>Magnoliopsida</taxon>
        <taxon>Liliopsida</taxon>
        <taxon>Poales</taxon>
        <taxon>Poaceae</taxon>
        <taxon>PACMAD clade</taxon>
        <taxon>Panicoideae</taxon>
        <taxon>Panicodae</taxon>
        <taxon>Paniceae</taxon>
        <taxon>Cenchrinae</taxon>
        <taxon>Setaria</taxon>
    </lineage>
</organism>
<dbReference type="AlphaFoldDB" id="A0A4U6VNB6"/>
<feature type="region of interest" description="Disordered" evidence="1">
    <location>
        <begin position="1"/>
        <end position="68"/>
    </location>
</feature>
<feature type="compositionally biased region" description="Basic and acidic residues" evidence="1">
    <location>
        <begin position="1"/>
        <end position="20"/>
    </location>
</feature>
<evidence type="ECO:0000313" key="2">
    <source>
        <dbReference type="EMBL" id="TKW29843.1"/>
    </source>
</evidence>
<dbReference type="Proteomes" id="UP000298652">
    <property type="component" value="Chromosome 3"/>
</dbReference>
<name>A0A4U6VNB6_SETVI</name>
<gene>
    <name evidence="2" type="ORF">SEVIR_3G421600v2</name>
</gene>
<dbReference type="EMBL" id="CM016554">
    <property type="protein sequence ID" value="TKW29843.1"/>
    <property type="molecule type" value="Genomic_DNA"/>
</dbReference>
<feature type="compositionally biased region" description="Basic and acidic residues" evidence="1">
    <location>
        <begin position="57"/>
        <end position="68"/>
    </location>
</feature>
<sequence>MERVQAKLVEEVAGDGDRRGVAHKRHRKHKGPKKEERTKKHKGPKEEERTKKPKGHKKEERTKQHKGDEAMKLKGDEVMAKGGKRRKTKLVTLRSPLPLEDVLIDELIEYMVCEPLKAHTEGDFSDVVFDEYFDPSISELYKVKREFDANVIQQYRINGYADIQFTVNDEEEVNDDEELTYKQVNDEEELTYELEVV</sequence>
<evidence type="ECO:0000313" key="3">
    <source>
        <dbReference type="Proteomes" id="UP000298652"/>
    </source>
</evidence>
<protein>
    <submittedName>
        <fullName evidence="2">Uncharacterized protein</fullName>
    </submittedName>
</protein>
<reference evidence="2" key="1">
    <citation type="submission" date="2019-03" db="EMBL/GenBank/DDBJ databases">
        <title>WGS assembly of Setaria viridis.</title>
        <authorList>
            <person name="Huang P."/>
            <person name="Jenkins J."/>
            <person name="Grimwood J."/>
            <person name="Barry K."/>
            <person name="Healey A."/>
            <person name="Mamidi S."/>
            <person name="Sreedasyam A."/>
            <person name="Shu S."/>
            <person name="Feldman M."/>
            <person name="Wu J."/>
            <person name="Yu Y."/>
            <person name="Chen C."/>
            <person name="Johnson J."/>
            <person name="Rokhsar D."/>
            <person name="Baxter I."/>
            <person name="Schmutz J."/>
            <person name="Brutnell T."/>
            <person name="Kellogg E."/>
        </authorList>
    </citation>
    <scope>NUCLEOTIDE SEQUENCE [LARGE SCALE GENOMIC DNA]</scope>
</reference>
<feature type="compositionally biased region" description="Basic residues" evidence="1">
    <location>
        <begin position="21"/>
        <end position="32"/>
    </location>
</feature>
<proteinExistence type="predicted"/>
<evidence type="ECO:0000256" key="1">
    <source>
        <dbReference type="SAM" id="MobiDB-lite"/>
    </source>
</evidence>
<accession>A0A4U6VNB6</accession>
<dbReference type="Gramene" id="TKW29843">
    <property type="protein sequence ID" value="TKW29843"/>
    <property type="gene ID" value="SEVIR_3G421600v2"/>
</dbReference>